<keyword evidence="2" id="KW-1185">Reference proteome</keyword>
<sequence>MSTNTIALGNPDSNTNDILENMLIIPSLDSYEIIYKDIKTCREYCYTIFNKEAGKLSGPHELSQLQDRTRLLKFSARLGTETLGTGHCFIMTSEEPLEAVSILDKQVKQLIDTEKNHAHSLRISTAHSKLSICKQETRESQFLNCTQKDFQNDLQTWYNLTFDTKFGDTIVYNTAEGGFLVLNSRKIVSDKENDGFKIFLTQFGPQRQLQFSVETFAFKCENRPIRIRAQIWENDAGGYCTSLFEQSDESRFSISCLPKTMKDPL</sequence>
<organism evidence="1 2">
    <name type="scientific">Eretmocerus hayati</name>
    <dbReference type="NCBI Taxonomy" id="131215"/>
    <lineage>
        <taxon>Eukaryota</taxon>
        <taxon>Metazoa</taxon>
        <taxon>Ecdysozoa</taxon>
        <taxon>Arthropoda</taxon>
        <taxon>Hexapoda</taxon>
        <taxon>Insecta</taxon>
        <taxon>Pterygota</taxon>
        <taxon>Neoptera</taxon>
        <taxon>Endopterygota</taxon>
        <taxon>Hymenoptera</taxon>
        <taxon>Apocrita</taxon>
        <taxon>Proctotrupomorpha</taxon>
        <taxon>Chalcidoidea</taxon>
        <taxon>Aphelinidae</taxon>
        <taxon>Aphelininae</taxon>
        <taxon>Eretmocerus</taxon>
    </lineage>
</organism>
<dbReference type="EMBL" id="CM056743">
    <property type="protein sequence ID" value="KAJ8669947.1"/>
    <property type="molecule type" value="Genomic_DNA"/>
</dbReference>
<comment type="caution">
    <text evidence="1">The sequence shown here is derived from an EMBL/GenBank/DDBJ whole genome shotgun (WGS) entry which is preliminary data.</text>
</comment>
<dbReference type="Proteomes" id="UP001239111">
    <property type="component" value="Chromosome 3"/>
</dbReference>
<accession>A0ACC2NFL2</accession>
<evidence type="ECO:0000313" key="2">
    <source>
        <dbReference type="Proteomes" id="UP001239111"/>
    </source>
</evidence>
<evidence type="ECO:0000313" key="1">
    <source>
        <dbReference type="EMBL" id="KAJ8669947.1"/>
    </source>
</evidence>
<proteinExistence type="predicted"/>
<gene>
    <name evidence="1" type="ORF">QAD02_001206</name>
</gene>
<name>A0ACC2NFL2_9HYME</name>
<reference evidence="1" key="1">
    <citation type="submission" date="2023-04" db="EMBL/GenBank/DDBJ databases">
        <title>A chromosome-level genome assembly of the parasitoid wasp Eretmocerus hayati.</title>
        <authorList>
            <person name="Zhong Y."/>
            <person name="Liu S."/>
            <person name="Liu Y."/>
        </authorList>
    </citation>
    <scope>NUCLEOTIDE SEQUENCE</scope>
    <source>
        <strain evidence="1">ZJU_SS_LIU_2023</strain>
    </source>
</reference>
<protein>
    <submittedName>
        <fullName evidence="1">Uncharacterized protein</fullName>
    </submittedName>
</protein>